<dbReference type="EMBL" id="NKQK01000003">
    <property type="protein sequence ID" value="PSS33434.1"/>
    <property type="molecule type" value="Genomic_DNA"/>
</dbReference>
<reference evidence="3" key="2">
    <citation type="journal article" date="2018" name="BMC Genomics">
        <title>A manually annotated Actinidia chinensis var. chinensis (kiwifruit) genome highlights the challenges associated with draft genomes and gene prediction in plants.</title>
        <authorList>
            <person name="Pilkington S.M."/>
            <person name="Crowhurst R."/>
            <person name="Hilario E."/>
            <person name="Nardozza S."/>
            <person name="Fraser L."/>
            <person name="Peng Y."/>
            <person name="Gunaseelan K."/>
            <person name="Simpson R."/>
            <person name="Tahir J."/>
            <person name="Deroles S.C."/>
            <person name="Templeton K."/>
            <person name="Luo Z."/>
            <person name="Davy M."/>
            <person name="Cheng C."/>
            <person name="McNeilage M."/>
            <person name="Scaglione D."/>
            <person name="Liu Y."/>
            <person name="Zhang Q."/>
            <person name="Datson P."/>
            <person name="De Silva N."/>
            <person name="Gardiner S.E."/>
            <person name="Bassett H."/>
            <person name="Chagne D."/>
            <person name="McCallum J."/>
            <person name="Dzierzon H."/>
            <person name="Deng C."/>
            <person name="Wang Y.Y."/>
            <person name="Barron L."/>
            <person name="Manako K."/>
            <person name="Bowen J."/>
            <person name="Foster T.M."/>
            <person name="Erridge Z.A."/>
            <person name="Tiffin H."/>
            <person name="Waite C.N."/>
            <person name="Davies K.M."/>
            <person name="Grierson E.P."/>
            <person name="Laing W.A."/>
            <person name="Kirk R."/>
            <person name="Chen X."/>
            <person name="Wood M."/>
            <person name="Montefiori M."/>
            <person name="Brummell D.A."/>
            <person name="Schwinn K.E."/>
            <person name="Catanach A."/>
            <person name="Fullerton C."/>
            <person name="Li D."/>
            <person name="Meiyalaghan S."/>
            <person name="Nieuwenhuizen N."/>
            <person name="Read N."/>
            <person name="Prakash R."/>
            <person name="Hunter D."/>
            <person name="Zhang H."/>
            <person name="McKenzie M."/>
            <person name="Knabel M."/>
            <person name="Harris A."/>
            <person name="Allan A.C."/>
            <person name="Gleave A."/>
            <person name="Chen A."/>
            <person name="Janssen B.J."/>
            <person name="Plunkett B."/>
            <person name="Ampomah-Dwamena C."/>
            <person name="Voogd C."/>
            <person name="Leif D."/>
            <person name="Lafferty D."/>
            <person name="Souleyre E.J.F."/>
            <person name="Varkonyi-Gasic E."/>
            <person name="Gambi F."/>
            <person name="Hanley J."/>
            <person name="Yao J.L."/>
            <person name="Cheung J."/>
            <person name="David K.M."/>
            <person name="Warren B."/>
            <person name="Marsh K."/>
            <person name="Snowden K.C."/>
            <person name="Lin-Wang K."/>
            <person name="Brian L."/>
            <person name="Martinez-Sanchez M."/>
            <person name="Wang M."/>
            <person name="Ileperuma N."/>
            <person name="Macnee N."/>
            <person name="Campin R."/>
            <person name="McAtee P."/>
            <person name="Drummond R.S.M."/>
            <person name="Espley R.V."/>
            <person name="Ireland H.S."/>
            <person name="Wu R."/>
            <person name="Atkinson R.G."/>
            <person name="Karunairetnam S."/>
            <person name="Bulley S."/>
            <person name="Chunkath S."/>
            <person name="Hanley Z."/>
            <person name="Storey R."/>
            <person name="Thrimawithana A.H."/>
            <person name="Thomson S."/>
            <person name="David C."/>
            <person name="Testolin R."/>
            <person name="Huang H."/>
            <person name="Hellens R.P."/>
            <person name="Schaffer R.J."/>
        </authorList>
    </citation>
    <scope>NUCLEOTIDE SEQUENCE [LARGE SCALE GENOMIC DNA]</scope>
    <source>
        <strain evidence="3">cv. Red5</strain>
    </source>
</reference>
<feature type="compositionally biased region" description="Basic residues" evidence="1">
    <location>
        <begin position="69"/>
        <end position="85"/>
    </location>
</feature>
<feature type="region of interest" description="Disordered" evidence="1">
    <location>
        <begin position="55"/>
        <end position="98"/>
    </location>
</feature>
<protein>
    <submittedName>
        <fullName evidence="2">GTPase</fullName>
    </submittedName>
</protein>
<comment type="caution">
    <text evidence="2">The sequence shown here is derived from an EMBL/GenBank/DDBJ whole genome shotgun (WGS) entry which is preliminary data.</text>
</comment>
<accession>A0A2R6RTS9</accession>
<dbReference type="Gramene" id="PSS33434">
    <property type="protein sequence ID" value="PSS33434"/>
    <property type="gene ID" value="CEY00_Acc03820"/>
</dbReference>
<sequence length="203" mass="22858">MMILKALSLWECVYKMCLYTYEASNFDVKLLLLLFLQNYHREALAPTPEKHQYYFPQKKAPGHAPPHVHPPRKAPAHSPKFHVHPPVKPPVHPPGKAPIHPPMPPVHPPVKAPAHSPKPHVHPPVKPPVHLLVKAPISPPRPPGFHGCSWQCSKYCKGKREQRRRCQKVCTVCCSKSKCVPGKAKVCTSWGSVIYHGRFVKCP</sequence>
<reference evidence="2 3" key="1">
    <citation type="submission" date="2017-07" db="EMBL/GenBank/DDBJ databases">
        <title>An improved, manually edited Actinidia chinensis var. chinensis (kiwifruit) genome highlights the challenges associated with draft genomes and gene prediction in plants.</title>
        <authorList>
            <person name="Pilkington S."/>
            <person name="Crowhurst R."/>
            <person name="Hilario E."/>
            <person name="Nardozza S."/>
            <person name="Fraser L."/>
            <person name="Peng Y."/>
            <person name="Gunaseelan K."/>
            <person name="Simpson R."/>
            <person name="Tahir J."/>
            <person name="Deroles S."/>
            <person name="Templeton K."/>
            <person name="Luo Z."/>
            <person name="Davy M."/>
            <person name="Cheng C."/>
            <person name="Mcneilage M."/>
            <person name="Scaglione D."/>
            <person name="Liu Y."/>
            <person name="Zhang Q."/>
            <person name="Datson P."/>
            <person name="De Silva N."/>
            <person name="Gardiner S."/>
            <person name="Bassett H."/>
            <person name="Chagne D."/>
            <person name="Mccallum J."/>
            <person name="Dzierzon H."/>
            <person name="Deng C."/>
            <person name="Wang Y.-Y."/>
            <person name="Barron N."/>
            <person name="Manako K."/>
            <person name="Bowen J."/>
            <person name="Foster T."/>
            <person name="Erridge Z."/>
            <person name="Tiffin H."/>
            <person name="Waite C."/>
            <person name="Davies K."/>
            <person name="Grierson E."/>
            <person name="Laing W."/>
            <person name="Kirk R."/>
            <person name="Chen X."/>
            <person name="Wood M."/>
            <person name="Montefiori M."/>
            <person name="Brummell D."/>
            <person name="Schwinn K."/>
            <person name="Catanach A."/>
            <person name="Fullerton C."/>
            <person name="Li D."/>
            <person name="Meiyalaghan S."/>
            <person name="Nieuwenhuizen N."/>
            <person name="Read N."/>
            <person name="Prakash R."/>
            <person name="Hunter D."/>
            <person name="Zhang H."/>
            <person name="Mckenzie M."/>
            <person name="Knabel M."/>
            <person name="Harris A."/>
            <person name="Allan A."/>
            <person name="Chen A."/>
            <person name="Janssen B."/>
            <person name="Plunkett B."/>
            <person name="Dwamena C."/>
            <person name="Voogd C."/>
            <person name="Leif D."/>
            <person name="Lafferty D."/>
            <person name="Souleyre E."/>
            <person name="Varkonyi-Gasic E."/>
            <person name="Gambi F."/>
            <person name="Hanley J."/>
            <person name="Yao J.-L."/>
            <person name="Cheung J."/>
            <person name="David K."/>
            <person name="Warren B."/>
            <person name="Marsh K."/>
            <person name="Snowden K."/>
            <person name="Lin-Wang K."/>
            <person name="Brian L."/>
            <person name="Martinez-Sanchez M."/>
            <person name="Wang M."/>
            <person name="Ileperuma N."/>
            <person name="Macnee N."/>
            <person name="Campin R."/>
            <person name="Mcatee P."/>
            <person name="Drummond R."/>
            <person name="Espley R."/>
            <person name="Ireland H."/>
            <person name="Wu R."/>
            <person name="Atkinson R."/>
            <person name="Karunairetnam S."/>
            <person name="Bulley S."/>
            <person name="Chunkath S."/>
            <person name="Hanley Z."/>
            <person name="Storey R."/>
            <person name="Thrimawithana A."/>
            <person name="Thomson S."/>
            <person name="David C."/>
            <person name="Testolin R."/>
        </authorList>
    </citation>
    <scope>NUCLEOTIDE SEQUENCE [LARGE SCALE GENOMIC DNA]</scope>
    <source>
        <strain evidence="3">cv. Red5</strain>
        <tissue evidence="2">Young leaf</tissue>
    </source>
</reference>
<gene>
    <name evidence="2" type="ORF">CEY00_Acc03820</name>
</gene>
<feature type="compositionally biased region" description="Pro residues" evidence="1">
    <location>
        <begin position="86"/>
        <end position="98"/>
    </location>
</feature>
<dbReference type="AlphaFoldDB" id="A0A2R6RTS9"/>
<keyword evidence="3" id="KW-1185">Reference proteome</keyword>
<evidence type="ECO:0000313" key="3">
    <source>
        <dbReference type="Proteomes" id="UP000241394"/>
    </source>
</evidence>
<proteinExistence type="predicted"/>
<organism evidence="2 3">
    <name type="scientific">Actinidia chinensis var. chinensis</name>
    <name type="common">Chinese soft-hair kiwi</name>
    <dbReference type="NCBI Taxonomy" id="1590841"/>
    <lineage>
        <taxon>Eukaryota</taxon>
        <taxon>Viridiplantae</taxon>
        <taxon>Streptophyta</taxon>
        <taxon>Embryophyta</taxon>
        <taxon>Tracheophyta</taxon>
        <taxon>Spermatophyta</taxon>
        <taxon>Magnoliopsida</taxon>
        <taxon>eudicotyledons</taxon>
        <taxon>Gunneridae</taxon>
        <taxon>Pentapetalae</taxon>
        <taxon>asterids</taxon>
        <taxon>Ericales</taxon>
        <taxon>Actinidiaceae</taxon>
        <taxon>Actinidia</taxon>
    </lineage>
</organism>
<evidence type="ECO:0000256" key="1">
    <source>
        <dbReference type="SAM" id="MobiDB-lite"/>
    </source>
</evidence>
<dbReference type="Proteomes" id="UP000241394">
    <property type="component" value="Chromosome LG3"/>
</dbReference>
<dbReference type="InParanoid" id="A0A2R6RTS9"/>
<evidence type="ECO:0000313" key="2">
    <source>
        <dbReference type="EMBL" id="PSS33434.1"/>
    </source>
</evidence>
<name>A0A2R6RTS9_ACTCC</name>